<organism evidence="1 2">
    <name type="scientific">Pseudonocardia alni</name>
    <name type="common">Amycolata alni</name>
    <dbReference type="NCBI Taxonomy" id="33907"/>
    <lineage>
        <taxon>Bacteria</taxon>
        <taxon>Bacillati</taxon>
        <taxon>Actinomycetota</taxon>
        <taxon>Actinomycetes</taxon>
        <taxon>Pseudonocardiales</taxon>
        <taxon>Pseudonocardiaceae</taxon>
        <taxon>Pseudonocardia</taxon>
    </lineage>
</organism>
<accession>A0AA44ZPK4</accession>
<dbReference type="Proteomes" id="UP000232453">
    <property type="component" value="Unassembled WGS sequence"/>
</dbReference>
<sequence length="203" mass="22312">MSRTVVVAPRGELATVDTSATVRLMSRLLDPAPAARAAARAEVLDAPHRQMPPVLFALSENLVADGAMPDAARWFYAGQLRARYDACRCTDTTAAQALAVLRDRFGEPVNRWAFADPARVRRAAVRAVAWDRAAPYDYDHRWIALHGMGAFTGDGNGVSTPPAEWAGVAARVRADYLSGLREVLREQFGQRFGQQFGQRFGQR</sequence>
<name>A0AA44ZPK4_PSEA5</name>
<proteinExistence type="predicted"/>
<evidence type="ECO:0000313" key="2">
    <source>
        <dbReference type="Proteomes" id="UP000232453"/>
    </source>
</evidence>
<gene>
    <name evidence="1" type="ORF">ATL51_2707</name>
</gene>
<dbReference type="EMBL" id="PHUJ01000003">
    <property type="protein sequence ID" value="PKB31026.1"/>
    <property type="molecule type" value="Genomic_DNA"/>
</dbReference>
<evidence type="ECO:0000313" key="1">
    <source>
        <dbReference type="EMBL" id="PKB31026.1"/>
    </source>
</evidence>
<dbReference type="AlphaFoldDB" id="A0AA44ZPK4"/>
<protein>
    <submittedName>
        <fullName evidence="1">Uncharacterized protein</fullName>
    </submittedName>
</protein>
<dbReference type="RefSeq" id="WP_100878770.1">
    <property type="nucleotide sequence ID" value="NZ_PHUJ01000003.1"/>
</dbReference>
<reference evidence="1 2" key="1">
    <citation type="submission" date="2017-11" db="EMBL/GenBank/DDBJ databases">
        <title>Sequencing the genomes of 1000 actinobacteria strains.</title>
        <authorList>
            <person name="Klenk H.-P."/>
        </authorList>
    </citation>
    <scope>NUCLEOTIDE SEQUENCE [LARGE SCALE GENOMIC DNA]</scope>
    <source>
        <strain evidence="1 2">DSM 44104</strain>
    </source>
</reference>
<comment type="caution">
    <text evidence="1">The sequence shown here is derived from an EMBL/GenBank/DDBJ whole genome shotgun (WGS) entry which is preliminary data.</text>
</comment>